<organism evidence="2">
    <name type="scientific">Tanacetum cinerariifolium</name>
    <name type="common">Dalmatian daisy</name>
    <name type="synonym">Chrysanthemum cinerariifolium</name>
    <dbReference type="NCBI Taxonomy" id="118510"/>
    <lineage>
        <taxon>Eukaryota</taxon>
        <taxon>Viridiplantae</taxon>
        <taxon>Streptophyta</taxon>
        <taxon>Embryophyta</taxon>
        <taxon>Tracheophyta</taxon>
        <taxon>Spermatophyta</taxon>
        <taxon>Magnoliopsida</taxon>
        <taxon>eudicotyledons</taxon>
        <taxon>Gunneridae</taxon>
        <taxon>Pentapetalae</taxon>
        <taxon>asterids</taxon>
        <taxon>campanulids</taxon>
        <taxon>Asterales</taxon>
        <taxon>Asteraceae</taxon>
        <taxon>Asteroideae</taxon>
        <taxon>Anthemideae</taxon>
        <taxon>Anthemidinae</taxon>
        <taxon>Tanacetum</taxon>
    </lineage>
</organism>
<feature type="chain" id="PRO_5025523300" evidence="1">
    <location>
        <begin position="21"/>
        <end position="73"/>
    </location>
</feature>
<evidence type="ECO:0000313" key="2">
    <source>
        <dbReference type="EMBL" id="GFA47896.1"/>
    </source>
</evidence>
<feature type="non-terminal residue" evidence="2">
    <location>
        <position position="73"/>
    </location>
</feature>
<proteinExistence type="predicted"/>
<protein>
    <submittedName>
        <fullName evidence="2">Uncharacterized protein</fullName>
    </submittedName>
</protein>
<feature type="signal peptide" evidence="1">
    <location>
        <begin position="1"/>
        <end position="20"/>
    </location>
</feature>
<sequence length="73" mass="7974">MDANFAAVTVFTLLFAVSTARISLDQSPTTDARTTNVEKSSTLVSESSSIIALPTENKNMVSERTRHVTRKDN</sequence>
<gene>
    <name evidence="2" type="ORF">Tci_619868</name>
</gene>
<reference evidence="2" key="1">
    <citation type="journal article" date="2019" name="Sci. Rep.">
        <title>Draft genome of Tanacetum cinerariifolium, the natural source of mosquito coil.</title>
        <authorList>
            <person name="Yamashiro T."/>
            <person name="Shiraishi A."/>
            <person name="Satake H."/>
            <person name="Nakayama K."/>
        </authorList>
    </citation>
    <scope>NUCLEOTIDE SEQUENCE</scope>
</reference>
<evidence type="ECO:0000256" key="1">
    <source>
        <dbReference type="SAM" id="SignalP"/>
    </source>
</evidence>
<dbReference type="EMBL" id="BKCJ010431202">
    <property type="protein sequence ID" value="GFA47896.1"/>
    <property type="molecule type" value="Genomic_DNA"/>
</dbReference>
<dbReference type="AlphaFoldDB" id="A0A699JND1"/>
<comment type="caution">
    <text evidence="2">The sequence shown here is derived from an EMBL/GenBank/DDBJ whole genome shotgun (WGS) entry which is preliminary data.</text>
</comment>
<name>A0A699JND1_TANCI</name>
<accession>A0A699JND1</accession>
<keyword evidence="1" id="KW-0732">Signal</keyword>